<proteinExistence type="inferred from homology"/>
<evidence type="ECO:0000256" key="3">
    <source>
        <dbReference type="ARBA" id="ARBA00022679"/>
    </source>
</evidence>
<dbReference type="InterPro" id="IPR000860">
    <property type="entry name" value="HemC"/>
</dbReference>
<keyword evidence="3" id="KW-0808">Transferase</keyword>
<dbReference type="PANTHER" id="PTHR11557:SF0">
    <property type="entry name" value="PORPHOBILINOGEN DEAMINASE"/>
    <property type="match status" value="1"/>
</dbReference>
<dbReference type="PRINTS" id="PR00151">
    <property type="entry name" value="PORPHBDMNASE"/>
</dbReference>
<gene>
    <name evidence="6" type="ORF">METZ01_LOCUS154028</name>
</gene>
<dbReference type="Gene3D" id="3.40.190.10">
    <property type="entry name" value="Periplasmic binding protein-like II"/>
    <property type="match status" value="2"/>
</dbReference>
<reference evidence="6" key="1">
    <citation type="submission" date="2018-05" db="EMBL/GenBank/DDBJ databases">
        <authorList>
            <person name="Lanie J.A."/>
            <person name="Ng W.-L."/>
            <person name="Kazmierczak K.M."/>
            <person name="Andrzejewski T.M."/>
            <person name="Davidsen T.M."/>
            <person name="Wayne K.J."/>
            <person name="Tettelin H."/>
            <person name="Glass J.I."/>
            <person name="Rusch D."/>
            <person name="Podicherti R."/>
            <person name="Tsui H.-C.T."/>
            <person name="Winkler M.E."/>
        </authorList>
    </citation>
    <scope>NUCLEOTIDE SEQUENCE</scope>
</reference>
<dbReference type="EMBL" id="UINC01025499">
    <property type="protein sequence ID" value="SVB01174.1"/>
    <property type="molecule type" value="Genomic_DNA"/>
</dbReference>
<accession>A0A382AIH4</accession>
<dbReference type="NCBIfam" id="TIGR00212">
    <property type="entry name" value="hemC"/>
    <property type="match status" value="1"/>
</dbReference>
<name>A0A382AIH4_9ZZZZ</name>
<dbReference type="GO" id="GO:0004418">
    <property type="term" value="F:hydroxymethylbilane synthase activity"/>
    <property type="evidence" value="ECO:0007669"/>
    <property type="project" value="UniProtKB-EC"/>
</dbReference>
<dbReference type="InterPro" id="IPR022417">
    <property type="entry name" value="Porphobilin_deaminase_N"/>
</dbReference>
<feature type="non-terminal residue" evidence="6">
    <location>
        <position position="183"/>
    </location>
</feature>
<dbReference type="EC" id="2.5.1.61" evidence="2"/>
<organism evidence="6">
    <name type="scientific">marine metagenome</name>
    <dbReference type="NCBI Taxonomy" id="408172"/>
    <lineage>
        <taxon>unclassified sequences</taxon>
        <taxon>metagenomes</taxon>
        <taxon>ecological metagenomes</taxon>
    </lineage>
</organism>
<dbReference type="GO" id="GO:0006783">
    <property type="term" value="P:heme biosynthetic process"/>
    <property type="evidence" value="ECO:0007669"/>
    <property type="project" value="TreeGrafter"/>
</dbReference>
<evidence type="ECO:0000256" key="1">
    <source>
        <dbReference type="ARBA" id="ARBA00005638"/>
    </source>
</evidence>
<dbReference type="PANTHER" id="PTHR11557">
    <property type="entry name" value="PORPHOBILINOGEN DEAMINASE"/>
    <property type="match status" value="1"/>
</dbReference>
<evidence type="ECO:0000256" key="4">
    <source>
        <dbReference type="ARBA" id="ARBA00023244"/>
    </source>
</evidence>
<sequence length="183" mass="20178">MKYGRPIRVATRSSALSLVQAQEAIKTLRKTLPEEIFEIITLSSEGDLRKSDSLSAMKRGMFAKRIEQAVMEEEADLAVHSAKDVPSDLPDGLIISGYTKRLDPRDVLVHEGFENLMQLPSGFRIGTSSRRRACQVLNLRPDIKIVPVRGNVDTRLSLPGNGEVDGVILAASGLIRLNRSKDI</sequence>
<dbReference type="GO" id="GO:0005737">
    <property type="term" value="C:cytoplasm"/>
    <property type="evidence" value="ECO:0007669"/>
    <property type="project" value="TreeGrafter"/>
</dbReference>
<evidence type="ECO:0000313" key="6">
    <source>
        <dbReference type="EMBL" id="SVB01174.1"/>
    </source>
</evidence>
<dbReference type="SUPFAM" id="SSF53850">
    <property type="entry name" value="Periplasmic binding protein-like II"/>
    <property type="match status" value="1"/>
</dbReference>
<evidence type="ECO:0000256" key="2">
    <source>
        <dbReference type="ARBA" id="ARBA00012655"/>
    </source>
</evidence>
<dbReference type="AlphaFoldDB" id="A0A382AIH4"/>
<protein>
    <recommendedName>
        <fullName evidence="2">hydroxymethylbilane synthase</fullName>
        <ecNumber evidence="2">2.5.1.61</ecNumber>
    </recommendedName>
</protein>
<dbReference type="Pfam" id="PF01379">
    <property type="entry name" value="Porphobil_deam"/>
    <property type="match status" value="1"/>
</dbReference>
<evidence type="ECO:0000259" key="5">
    <source>
        <dbReference type="Pfam" id="PF01379"/>
    </source>
</evidence>
<feature type="domain" description="Porphobilinogen deaminase N-terminal" evidence="5">
    <location>
        <begin position="7"/>
        <end position="182"/>
    </location>
</feature>
<comment type="similarity">
    <text evidence="1">Belongs to the HMBS family.</text>
</comment>
<keyword evidence="4" id="KW-0627">Porphyrin biosynthesis</keyword>